<comment type="caution">
    <text evidence="2">The sequence shown here is derived from an EMBL/GenBank/DDBJ whole genome shotgun (WGS) entry which is preliminary data.</text>
</comment>
<dbReference type="Proteomes" id="UP000757540">
    <property type="component" value="Unassembled WGS sequence"/>
</dbReference>
<reference evidence="2 3" key="1">
    <citation type="submission" date="2020-05" db="EMBL/GenBank/DDBJ databases">
        <title>Genomic Encyclopedia of Type Strains, Phase III (KMG-III): the genomes of soil and plant-associated and newly described type strains.</title>
        <authorList>
            <person name="Whitman W."/>
        </authorList>
    </citation>
    <scope>NUCLEOTIDE SEQUENCE [LARGE SCALE GENOMIC DNA]</scope>
    <source>
        <strain evidence="2 3">KCTC 19046</strain>
    </source>
</reference>
<accession>A0ABX2A1Z8</accession>
<sequence length="53" mass="5807">MPQRHDPGFKKARRRGTRRPGVISAAATEDLAVSLVNRGLANRAILEVPTRKA</sequence>
<dbReference type="EMBL" id="JABEZU010000001">
    <property type="protein sequence ID" value="NOV96814.1"/>
    <property type="molecule type" value="Genomic_DNA"/>
</dbReference>
<evidence type="ECO:0000313" key="2">
    <source>
        <dbReference type="EMBL" id="NOV96814.1"/>
    </source>
</evidence>
<feature type="region of interest" description="Disordered" evidence="1">
    <location>
        <begin position="1"/>
        <end position="20"/>
    </location>
</feature>
<organism evidence="2 3">
    <name type="scientific">Isoptericola halotolerans</name>
    <dbReference type="NCBI Taxonomy" id="300560"/>
    <lineage>
        <taxon>Bacteria</taxon>
        <taxon>Bacillati</taxon>
        <taxon>Actinomycetota</taxon>
        <taxon>Actinomycetes</taxon>
        <taxon>Micrococcales</taxon>
        <taxon>Promicromonosporaceae</taxon>
        <taxon>Isoptericola</taxon>
    </lineage>
</organism>
<proteinExistence type="predicted"/>
<evidence type="ECO:0000256" key="1">
    <source>
        <dbReference type="SAM" id="MobiDB-lite"/>
    </source>
</evidence>
<name>A0ABX2A1Z8_9MICO</name>
<evidence type="ECO:0000313" key="3">
    <source>
        <dbReference type="Proteomes" id="UP000757540"/>
    </source>
</evidence>
<keyword evidence="3" id="KW-1185">Reference proteome</keyword>
<protein>
    <submittedName>
        <fullName evidence="2">Uncharacterized protein</fullName>
    </submittedName>
</protein>
<gene>
    <name evidence="2" type="ORF">HDG69_001367</name>
</gene>